<dbReference type="KEGG" id="lgi:LOTGIDRAFT_162019"/>
<dbReference type="AlphaFoldDB" id="V4AD19"/>
<evidence type="ECO:0000313" key="2">
    <source>
        <dbReference type="Proteomes" id="UP000030746"/>
    </source>
</evidence>
<keyword evidence="2" id="KW-1185">Reference proteome</keyword>
<dbReference type="GeneID" id="20238871"/>
<protein>
    <submittedName>
        <fullName evidence="1">Uncharacterized protein</fullName>
    </submittedName>
</protein>
<dbReference type="OrthoDB" id="10207043at2759"/>
<dbReference type="EMBL" id="KB201977">
    <property type="protein sequence ID" value="ESO92995.1"/>
    <property type="molecule type" value="Genomic_DNA"/>
</dbReference>
<reference evidence="1 2" key="1">
    <citation type="journal article" date="2013" name="Nature">
        <title>Insights into bilaterian evolution from three spiralian genomes.</title>
        <authorList>
            <person name="Simakov O."/>
            <person name="Marletaz F."/>
            <person name="Cho S.J."/>
            <person name="Edsinger-Gonzales E."/>
            <person name="Havlak P."/>
            <person name="Hellsten U."/>
            <person name="Kuo D.H."/>
            <person name="Larsson T."/>
            <person name="Lv J."/>
            <person name="Arendt D."/>
            <person name="Savage R."/>
            <person name="Osoegawa K."/>
            <person name="de Jong P."/>
            <person name="Grimwood J."/>
            <person name="Chapman J.A."/>
            <person name="Shapiro H."/>
            <person name="Aerts A."/>
            <person name="Otillar R.P."/>
            <person name="Terry A.Y."/>
            <person name="Boore J.L."/>
            <person name="Grigoriev I.V."/>
            <person name="Lindberg D.R."/>
            <person name="Seaver E.C."/>
            <person name="Weisblat D.A."/>
            <person name="Putnam N.H."/>
            <person name="Rokhsar D.S."/>
        </authorList>
    </citation>
    <scope>NUCLEOTIDE SEQUENCE [LARGE SCALE GENOMIC DNA]</scope>
</reference>
<dbReference type="RefSeq" id="XP_009056205.1">
    <property type="nucleotide sequence ID" value="XM_009057957.1"/>
</dbReference>
<dbReference type="CTD" id="20238871"/>
<dbReference type="HOGENOM" id="CLU_1327709_0_0_1"/>
<gene>
    <name evidence="1" type="ORF">LOTGIDRAFT_162019</name>
</gene>
<evidence type="ECO:0000313" key="1">
    <source>
        <dbReference type="EMBL" id="ESO92995.1"/>
    </source>
</evidence>
<sequence length="207" mass="24045">MQQRQLYEMDFFKPEAEANELLLILDLDKLKYAPLTNLGCESQLGKLDNRIRFAGGMTTITTHSRMNIVSSNGLLCNSQFVDLADKDKKIRWNWGSETVQKVKQLEEFLSTVRASKDMALKKKEELKLKKNIKMLQALETCKRHGGPVTSSTIPLLERLDQRELLKEIFYLRNTVAPDIRQKRCVKCATGNFRYETFSEKELRQIIR</sequence>
<accession>V4AD19</accession>
<organism evidence="1 2">
    <name type="scientific">Lottia gigantea</name>
    <name type="common">Giant owl limpet</name>
    <dbReference type="NCBI Taxonomy" id="225164"/>
    <lineage>
        <taxon>Eukaryota</taxon>
        <taxon>Metazoa</taxon>
        <taxon>Spiralia</taxon>
        <taxon>Lophotrochozoa</taxon>
        <taxon>Mollusca</taxon>
        <taxon>Gastropoda</taxon>
        <taxon>Patellogastropoda</taxon>
        <taxon>Lottioidea</taxon>
        <taxon>Lottiidae</taxon>
        <taxon>Lottia</taxon>
    </lineage>
</organism>
<dbReference type="Proteomes" id="UP000030746">
    <property type="component" value="Unassembled WGS sequence"/>
</dbReference>
<proteinExistence type="predicted"/>
<name>V4AD19_LOTGI</name>